<reference evidence="3" key="1">
    <citation type="submission" date="2011-11" db="EMBL/GenBank/DDBJ databases">
        <title>Complete sequence of Paenibacillus terrae HPL-003.</title>
        <authorList>
            <person name="Shin S.H."/>
            <person name="Kim S."/>
            <person name="Kim J.Y."/>
        </authorList>
    </citation>
    <scope>NUCLEOTIDE SEQUENCE [LARGE SCALE GENOMIC DNA]</scope>
    <source>
        <strain evidence="3">HPL-003</strain>
    </source>
</reference>
<dbReference type="AlphaFoldDB" id="G7VXE2"/>
<gene>
    <name evidence="2" type="ordered locus">HPL003_11120</name>
</gene>
<evidence type="ECO:0000256" key="1">
    <source>
        <dbReference type="SAM" id="SignalP"/>
    </source>
</evidence>
<evidence type="ECO:0000313" key="3">
    <source>
        <dbReference type="Proteomes" id="UP000005876"/>
    </source>
</evidence>
<keyword evidence="1" id="KW-0732">Signal</keyword>
<dbReference type="Proteomes" id="UP000005876">
    <property type="component" value="Chromosome"/>
</dbReference>
<evidence type="ECO:0000313" key="2">
    <source>
        <dbReference type="EMBL" id="AET58983.1"/>
    </source>
</evidence>
<dbReference type="Gene3D" id="2.60.120.1270">
    <property type="match status" value="1"/>
</dbReference>
<feature type="signal peptide" evidence="1">
    <location>
        <begin position="1"/>
        <end position="26"/>
    </location>
</feature>
<organism evidence="2 3">
    <name type="scientific">Paenibacillus terrae (strain HPL-003)</name>
    <dbReference type="NCBI Taxonomy" id="985665"/>
    <lineage>
        <taxon>Bacteria</taxon>
        <taxon>Bacillati</taxon>
        <taxon>Bacillota</taxon>
        <taxon>Bacilli</taxon>
        <taxon>Bacillales</taxon>
        <taxon>Paenibacillaceae</taxon>
        <taxon>Paenibacillus</taxon>
    </lineage>
</organism>
<dbReference type="RefSeq" id="WP_014279714.1">
    <property type="nucleotide sequence ID" value="NC_016641.1"/>
</dbReference>
<reference key="2">
    <citation type="submission" date="2011-11" db="EMBL/GenBank/DDBJ databases">
        <authorList>
            <person name="Shin S.H."/>
            <person name="Kim S."/>
            <person name="Kim J.Y."/>
        </authorList>
    </citation>
    <scope>NUCLEOTIDE SEQUENCE</scope>
    <source>
        <strain>HPL-003</strain>
    </source>
</reference>
<proteinExistence type="predicted"/>
<sequence>MKMNKVLMVGSLVSVLIFSSFSSVFAQPDVNSISSHSDIFIDSSVQGSDRKVLLNFMVDLEPNARENVVYEDANGKLYANKPELLEKVFKFKKTSDNIFETSDGKEGFALPIDNLPSQIVLHNEQSKQDDNKTSVSSSVYKDSSCVAPSQLEGEIGTQATQHPCTGSTGPYRRVTSNANYSWQSHYVYLPGGSEIRDNNNKGSSSYNGDAGYVYVGGQGANGGGVDAGLIHSTLYDNWGMLISVDGDPLGYAQRFKSKQNVNMKFSIPSSNNIALTVSGIDYTTNQNTTMTIGRQASGFIPGGGNILKRLTTIGQKPQNFHSGSYLHNAHWYNSLIGNSSTNYHTWSAADTNASGTCSYTTDVVKVNYINAGEETDNIDI</sequence>
<accession>G7VXE2</accession>
<feature type="chain" id="PRO_5003504754" evidence="1">
    <location>
        <begin position="27"/>
        <end position="380"/>
    </location>
</feature>
<dbReference type="KEGG" id="pta:HPL003_11120"/>
<dbReference type="HOGENOM" id="CLU_758304_0_0_9"/>
<dbReference type="eggNOG" id="ENOG50306DD">
    <property type="taxonomic scope" value="Bacteria"/>
</dbReference>
<reference evidence="2 3" key="3">
    <citation type="journal article" date="2012" name="J. Bacteriol.">
        <title>Genome Sequence of Paenibacillus terrae HPL-003, a Xylanase-Producing Bacterium Isolated from Soil Found in Forest Residue.</title>
        <authorList>
            <person name="Shin S.H."/>
            <person name="Kim S."/>
            <person name="Kim J.Y."/>
            <person name="Song H.Y."/>
            <person name="Cho S.J."/>
            <person name="Kim D.R."/>
            <person name="Lee K.I."/>
            <person name="Lim H.K."/>
            <person name="Park N.J."/>
            <person name="Hwang I.T."/>
            <person name="Yang K.S."/>
        </authorList>
    </citation>
    <scope>NUCLEOTIDE SEQUENCE [LARGE SCALE GENOMIC DNA]</scope>
    <source>
        <strain evidence="2 3">HPL-003</strain>
    </source>
</reference>
<name>G7VXE2_PAETH</name>
<dbReference type="EMBL" id="CP003107">
    <property type="protein sequence ID" value="AET58983.1"/>
    <property type="molecule type" value="Genomic_DNA"/>
</dbReference>
<dbReference type="OrthoDB" id="57306at2"/>
<protein>
    <submittedName>
        <fullName evidence="2">Uncharacterized protein</fullName>
    </submittedName>
</protein>
<dbReference type="InterPro" id="IPR038682">
    <property type="entry name" value="YrpD-like_sf"/>
</dbReference>